<gene>
    <name evidence="3" type="ORF">DLM46_13800</name>
</gene>
<evidence type="ECO:0000313" key="3">
    <source>
        <dbReference type="EMBL" id="RDK02023.1"/>
    </source>
</evidence>
<sequence>MRKPTLKLMLGCTAAISVVVCSTTFAQGGGNGQGGIGAGNAHGAATAGMTYHGDPVTSPLDTMQGKATKKMAPHETNVHSMPPDDAMSPAKTGQ</sequence>
<dbReference type="Proteomes" id="UP000254875">
    <property type="component" value="Unassembled WGS sequence"/>
</dbReference>
<feature type="signal peptide" evidence="2">
    <location>
        <begin position="1"/>
        <end position="26"/>
    </location>
</feature>
<dbReference type="RefSeq" id="WP_115101526.1">
    <property type="nucleotide sequence ID" value="NZ_QHKS01000008.1"/>
</dbReference>
<dbReference type="OrthoDB" id="9114929at2"/>
<dbReference type="AlphaFoldDB" id="A0A370N8T6"/>
<organism evidence="3 4">
    <name type="scientific">Paraburkholderia lacunae</name>
    <dbReference type="NCBI Taxonomy" id="2211104"/>
    <lineage>
        <taxon>Bacteria</taxon>
        <taxon>Pseudomonadati</taxon>
        <taxon>Pseudomonadota</taxon>
        <taxon>Betaproteobacteria</taxon>
        <taxon>Burkholderiales</taxon>
        <taxon>Burkholderiaceae</taxon>
        <taxon>Paraburkholderia</taxon>
    </lineage>
</organism>
<evidence type="ECO:0000313" key="4">
    <source>
        <dbReference type="Proteomes" id="UP000254875"/>
    </source>
</evidence>
<keyword evidence="2" id="KW-0732">Signal</keyword>
<protein>
    <recommendedName>
        <fullName evidence="5">Lipoprotein</fullName>
    </recommendedName>
</protein>
<proteinExistence type="predicted"/>
<comment type="caution">
    <text evidence="3">The sequence shown here is derived from an EMBL/GenBank/DDBJ whole genome shotgun (WGS) entry which is preliminary data.</text>
</comment>
<evidence type="ECO:0008006" key="5">
    <source>
        <dbReference type="Google" id="ProtNLM"/>
    </source>
</evidence>
<name>A0A370N8T6_9BURK</name>
<keyword evidence="4" id="KW-1185">Reference proteome</keyword>
<dbReference type="EMBL" id="QHKS01000008">
    <property type="protein sequence ID" value="RDK02023.1"/>
    <property type="molecule type" value="Genomic_DNA"/>
</dbReference>
<accession>A0A370N8T6</accession>
<reference evidence="4" key="1">
    <citation type="submission" date="2018-05" db="EMBL/GenBank/DDBJ databases">
        <authorList>
            <person name="Feng T."/>
        </authorList>
    </citation>
    <scope>NUCLEOTIDE SEQUENCE [LARGE SCALE GENOMIC DNA]</scope>
    <source>
        <strain evidence="4">S27</strain>
    </source>
</reference>
<evidence type="ECO:0000256" key="2">
    <source>
        <dbReference type="SAM" id="SignalP"/>
    </source>
</evidence>
<feature type="region of interest" description="Disordered" evidence="1">
    <location>
        <begin position="52"/>
        <end position="94"/>
    </location>
</feature>
<evidence type="ECO:0000256" key="1">
    <source>
        <dbReference type="SAM" id="MobiDB-lite"/>
    </source>
</evidence>
<feature type="chain" id="PRO_5016893751" description="Lipoprotein" evidence="2">
    <location>
        <begin position="27"/>
        <end position="94"/>
    </location>
</feature>